<dbReference type="CDD" id="cd06583">
    <property type="entry name" value="PGRP"/>
    <property type="match status" value="1"/>
</dbReference>
<dbReference type="Gene3D" id="3.40.80.10">
    <property type="entry name" value="Peptidoglycan recognition protein-like"/>
    <property type="match status" value="1"/>
</dbReference>
<evidence type="ECO:0000256" key="5">
    <source>
        <dbReference type="ARBA" id="ARBA00022969"/>
    </source>
</evidence>
<dbReference type="InterPro" id="IPR002502">
    <property type="entry name" value="Amidase_domain"/>
</dbReference>
<protein>
    <recommendedName>
        <fullName evidence="3">N-acetylmuramoyl-L-alanine amidase</fullName>
        <ecNumber evidence="3">3.5.1.28</ecNumber>
    </recommendedName>
    <alternativeName>
        <fullName evidence="9">Autolysin</fullName>
    </alternativeName>
    <alternativeName>
        <fullName evidence="8">Cell wall hydrolase</fullName>
    </alternativeName>
</protein>
<evidence type="ECO:0000256" key="6">
    <source>
        <dbReference type="ARBA" id="ARBA00023287"/>
    </source>
</evidence>
<dbReference type="PANTHER" id="PTHR30417:SF11">
    <property type="entry name" value="N-ACETYLMURAMOYL-L-ALANINE AMIDASE XLYA"/>
    <property type="match status" value="1"/>
</dbReference>
<sequence>MQLEIQSMLLPKHHPCRPGHHMKPLYITVHTTGNRSRGANAMMHGNYLRNLDGSRLVSWHYTVDEKVVIKHLPDNESGWHAGDGNGPGNRSSIGIEICEHEDGDFEQAVGMAAQLIRLLQDKHNLPVSHVVPHQKWSGKICPRPLLPEWNAFLMKLQDTPAGPFYMGKKLVSIYDGMLRFYIRPSWKDSDVYGHVNSGYGFPVITNKLKVGKGFQYEVRNSNGKVFYITASEQYVRLVNV</sequence>
<gene>
    <name evidence="11" type="ORF">GCM10007216_07180</name>
</gene>
<dbReference type="SUPFAM" id="SSF55846">
    <property type="entry name" value="N-acetylmuramoyl-L-alanine amidase-like"/>
    <property type="match status" value="1"/>
</dbReference>
<dbReference type="InterPro" id="IPR036505">
    <property type="entry name" value="Amidase/PGRP_sf"/>
</dbReference>
<dbReference type="Proteomes" id="UP000619534">
    <property type="component" value="Unassembled WGS sequence"/>
</dbReference>
<keyword evidence="12" id="KW-1185">Reference proteome</keyword>
<dbReference type="EMBL" id="BMCJ01000001">
    <property type="protein sequence ID" value="GGC79257.1"/>
    <property type="molecule type" value="Genomic_DNA"/>
</dbReference>
<evidence type="ECO:0000259" key="10">
    <source>
        <dbReference type="SMART" id="SM00644"/>
    </source>
</evidence>
<evidence type="ECO:0000256" key="2">
    <source>
        <dbReference type="ARBA" id="ARBA00007553"/>
    </source>
</evidence>
<evidence type="ECO:0000256" key="7">
    <source>
        <dbReference type="ARBA" id="ARBA00023316"/>
    </source>
</evidence>
<evidence type="ECO:0000256" key="3">
    <source>
        <dbReference type="ARBA" id="ARBA00011901"/>
    </source>
</evidence>
<dbReference type="PANTHER" id="PTHR30417">
    <property type="entry name" value="N-ACETYLMURAMOYL-L-ALANINE AMIDASE AMID"/>
    <property type="match status" value="1"/>
</dbReference>
<dbReference type="InterPro" id="IPR051206">
    <property type="entry name" value="NAMLAA_amidase_2"/>
</dbReference>
<dbReference type="RefSeq" id="WP_062445426.1">
    <property type="nucleotide sequence ID" value="NZ_BMCJ01000001.1"/>
</dbReference>
<dbReference type="Pfam" id="PF01510">
    <property type="entry name" value="Amidase_2"/>
    <property type="match status" value="1"/>
</dbReference>
<evidence type="ECO:0000256" key="9">
    <source>
        <dbReference type="ARBA" id="ARBA00032390"/>
    </source>
</evidence>
<evidence type="ECO:0000313" key="11">
    <source>
        <dbReference type="EMBL" id="GGC79257.1"/>
    </source>
</evidence>
<keyword evidence="4" id="KW-0378">Hydrolase</keyword>
<accession>A0ABQ1NPA5</accession>
<dbReference type="SMART" id="SM00644">
    <property type="entry name" value="Ami_2"/>
    <property type="match status" value="1"/>
</dbReference>
<evidence type="ECO:0000313" key="12">
    <source>
        <dbReference type="Proteomes" id="UP000619534"/>
    </source>
</evidence>
<evidence type="ECO:0000256" key="8">
    <source>
        <dbReference type="ARBA" id="ARBA00030881"/>
    </source>
</evidence>
<dbReference type="EC" id="3.5.1.28" evidence="3"/>
<feature type="domain" description="N-acetylmuramoyl-L-alanine amidase" evidence="10">
    <location>
        <begin position="14"/>
        <end position="159"/>
    </location>
</feature>
<name>A0ABQ1NPA5_9BACI</name>
<keyword evidence="5" id="KW-0749">Sporulation</keyword>
<keyword evidence="6" id="KW-0178">Competence</keyword>
<comment type="catalytic activity">
    <reaction evidence="1">
        <text>Hydrolyzes the link between N-acetylmuramoyl residues and L-amino acid residues in certain cell-wall glycopeptides.</text>
        <dbReference type="EC" id="3.5.1.28"/>
    </reaction>
</comment>
<reference evidence="12" key="1">
    <citation type="journal article" date="2019" name="Int. J. Syst. Evol. Microbiol.">
        <title>The Global Catalogue of Microorganisms (GCM) 10K type strain sequencing project: providing services to taxonomists for standard genome sequencing and annotation.</title>
        <authorList>
            <consortium name="The Broad Institute Genomics Platform"/>
            <consortium name="The Broad Institute Genome Sequencing Center for Infectious Disease"/>
            <person name="Wu L."/>
            <person name="Ma J."/>
        </authorList>
    </citation>
    <scope>NUCLEOTIDE SEQUENCE [LARGE SCALE GENOMIC DNA]</scope>
    <source>
        <strain evidence="12">CCM 7282</strain>
    </source>
</reference>
<organism evidence="11 12">
    <name type="scientific">Thalassobacillus devorans</name>
    <dbReference type="NCBI Taxonomy" id="279813"/>
    <lineage>
        <taxon>Bacteria</taxon>
        <taxon>Bacillati</taxon>
        <taxon>Bacillota</taxon>
        <taxon>Bacilli</taxon>
        <taxon>Bacillales</taxon>
        <taxon>Bacillaceae</taxon>
        <taxon>Thalassobacillus</taxon>
    </lineage>
</organism>
<comment type="similarity">
    <text evidence="2">Belongs to the N-acetylmuramoyl-L-alanine amidase 2 family.</text>
</comment>
<proteinExistence type="inferred from homology"/>
<evidence type="ECO:0000256" key="1">
    <source>
        <dbReference type="ARBA" id="ARBA00001561"/>
    </source>
</evidence>
<evidence type="ECO:0000256" key="4">
    <source>
        <dbReference type="ARBA" id="ARBA00022801"/>
    </source>
</evidence>
<keyword evidence="7" id="KW-0961">Cell wall biogenesis/degradation</keyword>
<comment type="caution">
    <text evidence="11">The sequence shown here is derived from an EMBL/GenBank/DDBJ whole genome shotgun (WGS) entry which is preliminary data.</text>
</comment>